<evidence type="ECO:0000256" key="3">
    <source>
        <dbReference type="ARBA" id="ARBA00010617"/>
    </source>
</evidence>
<comment type="similarity">
    <text evidence="3">Belongs to the cytochrome P450 family.</text>
</comment>
<feature type="transmembrane region" description="Helical" evidence="9">
    <location>
        <begin position="32"/>
        <end position="51"/>
    </location>
</feature>
<evidence type="ECO:0000313" key="10">
    <source>
        <dbReference type="EMBL" id="PIL26707.1"/>
    </source>
</evidence>
<dbReference type="InterPro" id="IPR050121">
    <property type="entry name" value="Cytochrome_P450_monoxygenase"/>
</dbReference>
<keyword evidence="4 8" id="KW-0479">Metal-binding</keyword>
<feature type="binding site" description="axial binding residue" evidence="8">
    <location>
        <position position="508"/>
    </location>
    <ligand>
        <name>heme</name>
        <dbReference type="ChEBI" id="CHEBI:30413"/>
    </ligand>
    <ligandPart>
        <name>Fe</name>
        <dbReference type="ChEBI" id="CHEBI:18248"/>
    </ligandPart>
</feature>
<accession>A0A2G8RYZ3</accession>
<keyword evidence="7" id="KW-0503">Monooxygenase</keyword>
<proteinExistence type="inferred from homology"/>
<keyword evidence="11" id="KW-1185">Reference proteome</keyword>
<evidence type="ECO:0000256" key="9">
    <source>
        <dbReference type="SAM" id="Phobius"/>
    </source>
</evidence>
<keyword evidence="9" id="KW-0812">Transmembrane</keyword>
<feature type="transmembrane region" description="Helical" evidence="9">
    <location>
        <begin position="63"/>
        <end position="81"/>
    </location>
</feature>
<dbReference type="Proteomes" id="UP000230002">
    <property type="component" value="Unassembled WGS sequence"/>
</dbReference>
<sequence length="545" mass="60484">MNANNSGSASVSGIAIVLGLAAHQVFRKYETYNINVHAAILFAPPVLLTLFADSTQRTLVRALLANLATYLTTLVLSLLVYRVSPIHPLARYPGPIGCKLSKFWMGFACISGFQHRYIKSLHERYGDVVRIGPNELSIRDSTVLNALLGTSGLPKGPHFVGRLLTDTRLPMVGIQDTEMHLRRRKNWNRGMSSAALREYELFIAKRARQLVDRLEEHKSTVTAIGNWFNYFAYDFMSDMAFGGGSELLEAGHDQGNVWALLEEAMFIATFFGHMPWLGMYFGKIPAATGNLMVLVNACAERTTARLKRGSEKKDLFHYLNNEDLPDKAAPPVQHLVDDGILAIIAGADTASIALTSIIYCLLTHPGAYARLQAEIDRFYPAGEDALDPKHHRDMSYLTAIINETLRLFPPVPGGSQRYVPHDAKAVVVGNIVLPPGTSVWPHVYSHHLDPRSFAPYTAEFWPERWLLASGDLSLSPSDPAARGLSPASPEFRHDEAGFIPFSIGPMNCVGKTLAMQEMRMVLCAVLQKFRIRMEDGWDSKTYEAN</sequence>
<dbReference type="PANTHER" id="PTHR24305:SF187">
    <property type="entry name" value="P450, PUTATIVE (EUROFUNG)-RELATED"/>
    <property type="match status" value="1"/>
</dbReference>
<dbReference type="InterPro" id="IPR036396">
    <property type="entry name" value="Cyt_P450_sf"/>
</dbReference>
<dbReference type="GO" id="GO:0020037">
    <property type="term" value="F:heme binding"/>
    <property type="evidence" value="ECO:0007669"/>
    <property type="project" value="InterPro"/>
</dbReference>
<dbReference type="InterPro" id="IPR001128">
    <property type="entry name" value="Cyt_P450"/>
</dbReference>
<evidence type="ECO:0000256" key="2">
    <source>
        <dbReference type="ARBA" id="ARBA00005179"/>
    </source>
</evidence>
<dbReference type="PRINTS" id="PR00385">
    <property type="entry name" value="P450"/>
</dbReference>
<evidence type="ECO:0000256" key="4">
    <source>
        <dbReference type="ARBA" id="ARBA00022723"/>
    </source>
</evidence>
<comment type="cofactor">
    <cofactor evidence="1 8">
        <name>heme</name>
        <dbReference type="ChEBI" id="CHEBI:30413"/>
    </cofactor>
</comment>
<dbReference type="EMBL" id="AYKW01000040">
    <property type="protein sequence ID" value="PIL26707.1"/>
    <property type="molecule type" value="Genomic_DNA"/>
</dbReference>
<protein>
    <submittedName>
        <fullName evidence="10">Cytochrome P450</fullName>
    </submittedName>
</protein>
<dbReference type="InterPro" id="IPR002401">
    <property type="entry name" value="Cyt_P450_E_grp-I"/>
</dbReference>
<dbReference type="STRING" id="1077348.A0A2G8RYZ3"/>
<keyword evidence="9" id="KW-1133">Transmembrane helix</keyword>
<dbReference type="Pfam" id="PF00067">
    <property type="entry name" value="p450"/>
    <property type="match status" value="1"/>
</dbReference>
<evidence type="ECO:0000256" key="7">
    <source>
        <dbReference type="ARBA" id="ARBA00023033"/>
    </source>
</evidence>
<comment type="pathway">
    <text evidence="2">Secondary metabolite biosynthesis.</text>
</comment>
<dbReference type="GO" id="GO:0016705">
    <property type="term" value="F:oxidoreductase activity, acting on paired donors, with incorporation or reduction of molecular oxygen"/>
    <property type="evidence" value="ECO:0007669"/>
    <property type="project" value="InterPro"/>
</dbReference>
<dbReference type="AlphaFoldDB" id="A0A2G8RYZ3"/>
<name>A0A2G8RYZ3_9APHY</name>
<evidence type="ECO:0000313" key="11">
    <source>
        <dbReference type="Proteomes" id="UP000230002"/>
    </source>
</evidence>
<dbReference type="Gene3D" id="1.10.630.10">
    <property type="entry name" value="Cytochrome P450"/>
    <property type="match status" value="1"/>
</dbReference>
<dbReference type="GO" id="GO:0004497">
    <property type="term" value="F:monooxygenase activity"/>
    <property type="evidence" value="ECO:0007669"/>
    <property type="project" value="UniProtKB-KW"/>
</dbReference>
<keyword evidence="9" id="KW-0472">Membrane</keyword>
<dbReference type="PRINTS" id="PR00463">
    <property type="entry name" value="EP450I"/>
</dbReference>
<evidence type="ECO:0000256" key="5">
    <source>
        <dbReference type="ARBA" id="ARBA00023002"/>
    </source>
</evidence>
<evidence type="ECO:0000256" key="1">
    <source>
        <dbReference type="ARBA" id="ARBA00001971"/>
    </source>
</evidence>
<dbReference type="OrthoDB" id="6692864at2759"/>
<evidence type="ECO:0000256" key="8">
    <source>
        <dbReference type="PIRSR" id="PIRSR602401-1"/>
    </source>
</evidence>
<reference evidence="10 11" key="1">
    <citation type="journal article" date="2015" name="Sci. Rep.">
        <title>Chromosome-level genome map provides insights into diverse defense mechanisms in the medicinal fungus Ganoderma sinense.</title>
        <authorList>
            <person name="Zhu Y."/>
            <person name="Xu J."/>
            <person name="Sun C."/>
            <person name="Zhou S."/>
            <person name="Xu H."/>
            <person name="Nelson D.R."/>
            <person name="Qian J."/>
            <person name="Song J."/>
            <person name="Luo H."/>
            <person name="Xiang L."/>
            <person name="Li Y."/>
            <person name="Xu Z."/>
            <person name="Ji A."/>
            <person name="Wang L."/>
            <person name="Lu S."/>
            <person name="Hayward A."/>
            <person name="Sun W."/>
            <person name="Li X."/>
            <person name="Schwartz D.C."/>
            <person name="Wang Y."/>
            <person name="Chen S."/>
        </authorList>
    </citation>
    <scope>NUCLEOTIDE SEQUENCE [LARGE SCALE GENOMIC DNA]</scope>
    <source>
        <strain evidence="10 11">ZZ0214-1</strain>
    </source>
</reference>
<feature type="transmembrane region" description="Helical" evidence="9">
    <location>
        <begin position="7"/>
        <end position="26"/>
    </location>
</feature>
<dbReference type="SUPFAM" id="SSF48264">
    <property type="entry name" value="Cytochrome P450"/>
    <property type="match status" value="1"/>
</dbReference>
<dbReference type="PANTHER" id="PTHR24305">
    <property type="entry name" value="CYTOCHROME P450"/>
    <property type="match status" value="1"/>
</dbReference>
<dbReference type="GO" id="GO:0005506">
    <property type="term" value="F:iron ion binding"/>
    <property type="evidence" value="ECO:0007669"/>
    <property type="project" value="InterPro"/>
</dbReference>
<evidence type="ECO:0000256" key="6">
    <source>
        <dbReference type="ARBA" id="ARBA00023004"/>
    </source>
</evidence>
<keyword evidence="8" id="KW-0349">Heme</keyword>
<keyword evidence="6 8" id="KW-0408">Iron</keyword>
<comment type="caution">
    <text evidence="10">The sequence shown here is derived from an EMBL/GenBank/DDBJ whole genome shotgun (WGS) entry which is preliminary data.</text>
</comment>
<gene>
    <name evidence="10" type="ORF">GSI_11234</name>
</gene>
<keyword evidence="5" id="KW-0560">Oxidoreductase</keyword>
<organism evidence="10 11">
    <name type="scientific">Ganoderma sinense ZZ0214-1</name>
    <dbReference type="NCBI Taxonomy" id="1077348"/>
    <lineage>
        <taxon>Eukaryota</taxon>
        <taxon>Fungi</taxon>
        <taxon>Dikarya</taxon>
        <taxon>Basidiomycota</taxon>
        <taxon>Agaricomycotina</taxon>
        <taxon>Agaricomycetes</taxon>
        <taxon>Polyporales</taxon>
        <taxon>Polyporaceae</taxon>
        <taxon>Ganoderma</taxon>
    </lineage>
</organism>